<evidence type="ECO:0000313" key="2">
    <source>
        <dbReference type="Proteomes" id="UP000030321"/>
    </source>
</evidence>
<gene>
    <name evidence="1" type="ORF">N44_02964</name>
</gene>
<protein>
    <submittedName>
        <fullName evidence="1">Uncharacterized protein</fullName>
    </submittedName>
</protein>
<dbReference type="EMBL" id="BBPA01000053">
    <property type="protein sequence ID" value="GAL94384.1"/>
    <property type="molecule type" value="Genomic_DNA"/>
</dbReference>
<reference evidence="2" key="1">
    <citation type="journal article" date="2015" name="Genome">
        <title>Whole Genome Sequence of the Non-Microcystin-Producing Microcystis aeruginosa Strain NIES-44.</title>
        <authorList>
            <person name="Okano K."/>
            <person name="Miyata N."/>
            <person name="Ozaki Y."/>
        </authorList>
    </citation>
    <scope>NUCLEOTIDE SEQUENCE [LARGE SCALE GENOMIC DNA]</scope>
    <source>
        <strain evidence="2">NIES-44</strain>
    </source>
</reference>
<dbReference type="Proteomes" id="UP000030321">
    <property type="component" value="Unassembled WGS sequence"/>
</dbReference>
<name>A0A0A1VXU4_MICAE</name>
<dbReference type="AlphaFoldDB" id="A0A0A1VXU4"/>
<organism evidence="1 2">
    <name type="scientific">Microcystis aeruginosa NIES-44</name>
    <dbReference type="NCBI Taxonomy" id="449439"/>
    <lineage>
        <taxon>Bacteria</taxon>
        <taxon>Bacillati</taxon>
        <taxon>Cyanobacteriota</taxon>
        <taxon>Cyanophyceae</taxon>
        <taxon>Oscillatoriophycideae</taxon>
        <taxon>Chroococcales</taxon>
        <taxon>Microcystaceae</taxon>
        <taxon>Microcystis</taxon>
    </lineage>
</organism>
<proteinExistence type="predicted"/>
<comment type="caution">
    <text evidence="1">The sequence shown here is derived from an EMBL/GenBank/DDBJ whole genome shotgun (WGS) entry which is preliminary data.</text>
</comment>
<accession>A0A0A1VXU4</accession>
<sequence length="47" mass="5348">MVFCWLSLTLKSQINAKPRQSGDCINTIPQKKPLGMTFFCEAIFEVL</sequence>
<evidence type="ECO:0000313" key="1">
    <source>
        <dbReference type="EMBL" id="GAL94384.1"/>
    </source>
</evidence>